<dbReference type="InterPro" id="IPR011880">
    <property type="entry name" value="PA_CoA_ligase"/>
</dbReference>
<comment type="subunit">
    <text evidence="1">Monomer.</text>
</comment>
<dbReference type="Proteomes" id="UP000502179">
    <property type="component" value="Chromosome"/>
</dbReference>
<dbReference type="InterPro" id="IPR000873">
    <property type="entry name" value="AMP-dep_synth/lig_dom"/>
</dbReference>
<accession>A0A6G7PZ90</accession>
<keyword evidence="4 11" id="KW-0436">Ligase</keyword>
<dbReference type="Pfam" id="PF00501">
    <property type="entry name" value="AMP-binding"/>
    <property type="match status" value="1"/>
</dbReference>
<proteinExistence type="inferred from homology"/>
<dbReference type="PANTHER" id="PTHR43439">
    <property type="entry name" value="PHENYLACETATE-COENZYME A LIGASE"/>
    <property type="match status" value="1"/>
</dbReference>
<comment type="pathway">
    <text evidence="6 11">Aromatic compound metabolism; phenylacetate degradation.</text>
</comment>
<keyword evidence="3" id="KW-0597">Phosphoprotein</keyword>
<comment type="similarity">
    <text evidence="7 11">Belongs to the phenylacetyl-CoA ligase family.</text>
</comment>
<keyword evidence="15" id="KW-1185">Reference proteome</keyword>
<evidence type="ECO:0000256" key="8">
    <source>
        <dbReference type="ARBA" id="ARBA00066629"/>
    </source>
</evidence>
<dbReference type="GO" id="GO:0047475">
    <property type="term" value="F:phenylacetate-CoA ligase activity"/>
    <property type="evidence" value="ECO:0007669"/>
    <property type="project" value="UniProtKB-EC"/>
</dbReference>
<evidence type="ECO:0000259" key="13">
    <source>
        <dbReference type="Pfam" id="PF14535"/>
    </source>
</evidence>
<evidence type="ECO:0000256" key="11">
    <source>
        <dbReference type="PIRNR" id="PIRNR006444"/>
    </source>
</evidence>
<keyword evidence="2" id="KW-0596">Phosphopantetheine</keyword>
<evidence type="ECO:0000256" key="10">
    <source>
        <dbReference type="ARBA" id="ARBA00075111"/>
    </source>
</evidence>
<dbReference type="FunFam" id="3.40.50.12780:FF:000016">
    <property type="entry name" value="Phenylacetate-coenzyme A ligase"/>
    <property type="match status" value="1"/>
</dbReference>
<dbReference type="CDD" id="cd05913">
    <property type="entry name" value="PaaK"/>
    <property type="match status" value="1"/>
</dbReference>
<dbReference type="InterPro" id="IPR042099">
    <property type="entry name" value="ANL_N_sf"/>
</dbReference>
<dbReference type="PIRSF" id="PIRSF006444">
    <property type="entry name" value="PaaK"/>
    <property type="match status" value="1"/>
</dbReference>
<dbReference type="InterPro" id="IPR051414">
    <property type="entry name" value="Adenylate-forming_Reductase"/>
</dbReference>
<evidence type="ECO:0000256" key="1">
    <source>
        <dbReference type="ARBA" id="ARBA00011245"/>
    </source>
</evidence>
<feature type="domain" description="AMP-dependent synthetase/ligase" evidence="12">
    <location>
        <begin position="77"/>
        <end position="282"/>
    </location>
</feature>
<evidence type="ECO:0000313" key="14">
    <source>
        <dbReference type="EMBL" id="QIJ72897.1"/>
    </source>
</evidence>
<evidence type="ECO:0000259" key="12">
    <source>
        <dbReference type="Pfam" id="PF00501"/>
    </source>
</evidence>
<evidence type="ECO:0000256" key="6">
    <source>
        <dbReference type="ARBA" id="ARBA00060591"/>
    </source>
</evidence>
<comment type="catalytic activity">
    <reaction evidence="11">
        <text>2-phenylacetate + ATP + CoA = phenylacetyl-CoA + AMP + diphosphate</text>
        <dbReference type="Rhea" id="RHEA:20956"/>
        <dbReference type="ChEBI" id="CHEBI:18401"/>
        <dbReference type="ChEBI" id="CHEBI:30616"/>
        <dbReference type="ChEBI" id="CHEBI:33019"/>
        <dbReference type="ChEBI" id="CHEBI:57287"/>
        <dbReference type="ChEBI" id="CHEBI:57390"/>
        <dbReference type="ChEBI" id="CHEBI:456215"/>
        <dbReference type="EC" id="6.2.1.30"/>
    </reaction>
</comment>
<reference evidence="14 15" key="1">
    <citation type="submission" date="2020-02" db="EMBL/GenBank/DDBJ databases">
        <title>Genome analysis of Thermosulfuriphilus ammonigenes ST65T, an anaerobic thermophilic chemolithoautotrophic bacterium isolated from a deep-sea hydrothermal vent.</title>
        <authorList>
            <person name="Slobodkina G."/>
            <person name="Allioux M."/>
            <person name="Merkel A."/>
            <person name="Alain K."/>
            <person name="Jebbar M."/>
            <person name="Slobodkin A."/>
        </authorList>
    </citation>
    <scope>NUCLEOTIDE SEQUENCE [LARGE SCALE GENOMIC DNA]</scope>
    <source>
        <strain evidence="14 15">ST65</strain>
    </source>
</reference>
<dbReference type="GO" id="GO:0000166">
    <property type="term" value="F:nucleotide binding"/>
    <property type="evidence" value="ECO:0007669"/>
    <property type="project" value="UniProtKB-KW"/>
</dbReference>
<dbReference type="Pfam" id="PF14535">
    <property type="entry name" value="AMP-binding_C_2"/>
    <property type="match status" value="1"/>
</dbReference>
<dbReference type="AlphaFoldDB" id="A0A6G7PZ90"/>
<dbReference type="KEGG" id="tav:G4V39_09040"/>
<comment type="function">
    <text evidence="11">Catalyzes the activation of phenylacetic acid (PA) to phenylacetyl-CoA (PA-CoA).</text>
</comment>
<dbReference type="Gene3D" id="3.40.50.12780">
    <property type="entry name" value="N-terminal domain of ligase-like"/>
    <property type="match status" value="1"/>
</dbReference>
<sequence>MYQQRLECLSRQELEGLQLKRLRCVLAHIKEKNPTYHQRLGSPEPEDIGSLKDIQQFPFLTKDDLREAYPFGLACGHKDEFVRFHMSSGTTGTPVINPFTRTDVEQWSEIMARCLSAAGLTHRDILQITPGFGLFNGGFGFHYGAERIGCFVIPIGPGRTLMQLKFMKDFGTTALAGISSYPLRIIEVAREEGFDFRQTKLRVGIFGAEVWSDEMRTFIEKEMGIETFDIIGMTETGGVGLGIDCQDHSGIHVWEDHYLVEIIDPETGEVVPNGTEGEMVVTTLTREGLPLIRYRTRDITRVLSRSRCACGRTHLRIARIKGRTDDMLKVKGVNFYPRQIEEILMRHPEILPNYLITIGKVAGKDQVEVSVESSRLDESLKQRLEEEIYNFLGFHVEVKLLNRGELPRGPGKAVRVRFLEKTSG</sequence>
<dbReference type="UniPathway" id="UPA00930"/>
<name>A0A6G7PZ90_9BACT</name>
<evidence type="ECO:0000256" key="2">
    <source>
        <dbReference type="ARBA" id="ARBA00022450"/>
    </source>
</evidence>
<feature type="domain" description="AMP-dependent ligase C-terminal" evidence="13">
    <location>
        <begin position="332"/>
        <end position="416"/>
    </location>
</feature>
<dbReference type="InterPro" id="IPR045851">
    <property type="entry name" value="AMP-bd_C_sf"/>
</dbReference>
<dbReference type="SUPFAM" id="SSF56801">
    <property type="entry name" value="Acetyl-CoA synthetase-like"/>
    <property type="match status" value="1"/>
</dbReference>
<dbReference type="EMBL" id="CP048877">
    <property type="protein sequence ID" value="QIJ72897.1"/>
    <property type="molecule type" value="Genomic_DNA"/>
</dbReference>
<dbReference type="GO" id="GO:0010124">
    <property type="term" value="P:phenylacetate catabolic process"/>
    <property type="evidence" value="ECO:0007669"/>
    <property type="project" value="UniProtKB-UniRule"/>
</dbReference>
<evidence type="ECO:0000256" key="3">
    <source>
        <dbReference type="ARBA" id="ARBA00022553"/>
    </source>
</evidence>
<dbReference type="EC" id="6.2.1.30" evidence="8 11"/>
<protein>
    <recommendedName>
        <fullName evidence="9 11">Phenylacetate-coenzyme A ligase</fullName>
        <ecNumber evidence="8 11">6.2.1.30</ecNumber>
    </recommendedName>
    <alternativeName>
        <fullName evidence="10 11">Phenylacetyl-CoA ligase</fullName>
    </alternativeName>
</protein>
<dbReference type="Gene3D" id="3.30.300.30">
    <property type="match status" value="1"/>
</dbReference>
<evidence type="ECO:0000256" key="5">
    <source>
        <dbReference type="ARBA" id="ARBA00022741"/>
    </source>
</evidence>
<organism evidence="14 15">
    <name type="scientific">Thermosulfuriphilus ammonigenes</name>
    <dbReference type="NCBI Taxonomy" id="1936021"/>
    <lineage>
        <taxon>Bacteria</taxon>
        <taxon>Pseudomonadati</taxon>
        <taxon>Thermodesulfobacteriota</taxon>
        <taxon>Thermodesulfobacteria</taxon>
        <taxon>Thermodesulfobacteriales</taxon>
        <taxon>Thermodesulfobacteriaceae</taxon>
        <taxon>Thermosulfuriphilus</taxon>
    </lineage>
</organism>
<evidence type="ECO:0000313" key="15">
    <source>
        <dbReference type="Proteomes" id="UP000502179"/>
    </source>
</evidence>
<dbReference type="InterPro" id="IPR028154">
    <property type="entry name" value="AMP-dep_Lig_C"/>
</dbReference>
<dbReference type="PANTHER" id="PTHR43439:SF2">
    <property type="entry name" value="ENZYME, PUTATIVE (JCVI)-RELATED"/>
    <property type="match status" value="1"/>
</dbReference>
<evidence type="ECO:0000256" key="7">
    <source>
        <dbReference type="ARBA" id="ARBA00061566"/>
    </source>
</evidence>
<keyword evidence="5 11" id="KW-0547">Nucleotide-binding</keyword>
<gene>
    <name evidence="14" type="ORF">G4V39_09040</name>
</gene>
<evidence type="ECO:0000256" key="4">
    <source>
        <dbReference type="ARBA" id="ARBA00022598"/>
    </source>
</evidence>
<evidence type="ECO:0000256" key="9">
    <source>
        <dbReference type="ARBA" id="ARBA00068695"/>
    </source>
</evidence>